<evidence type="ECO:0000313" key="3">
    <source>
        <dbReference type="Proteomes" id="UP001140011"/>
    </source>
</evidence>
<gene>
    <name evidence="2" type="ORF">GGI19_006699</name>
</gene>
<dbReference type="AlphaFoldDB" id="A0A9W8GLZ3"/>
<dbReference type="EMBL" id="JANBUH010001666">
    <property type="protein sequence ID" value="KAJ2743448.1"/>
    <property type="molecule type" value="Genomic_DNA"/>
</dbReference>
<reference evidence="2" key="1">
    <citation type="submission" date="2022-07" db="EMBL/GenBank/DDBJ databases">
        <title>Phylogenomic reconstructions and comparative analyses of Kickxellomycotina fungi.</title>
        <authorList>
            <person name="Reynolds N.K."/>
            <person name="Stajich J.E."/>
            <person name="Barry K."/>
            <person name="Grigoriev I.V."/>
            <person name="Crous P."/>
            <person name="Smith M.E."/>
        </authorList>
    </citation>
    <scope>NUCLEOTIDE SEQUENCE</scope>
    <source>
        <strain evidence="2">BCRC 34297</strain>
    </source>
</reference>
<feature type="compositionally biased region" description="Acidic residues" evidence="1">
    <location>
        <begin position="78"/>
        <end position="87"/>
    </location>
</feature>
<name>A0A9W8GLZ3_9FUNG</name>
<accession>A0A9W8GLZ3</accession>
<feature type="region of interest" description="Disordered" evidence="1">
    <location>
        <begin position="55"/>
        <end position="87"/>
    </location>
</feature>
<sequence>MANNRYGDIMRMINAMARDQGAMMAGLDNVEAIDRRVTALKGELQEIRRLLQGMGTGTADDRTDDSTNDAIEVAGADDGVDDSTDDC</sequence>
<keyword evidence="3" id="KW-1185">Reference proteome</keyword>
<evidence type="ECO:0000256" key="1">
    <source>
        <dbReference type="SAM" id="MobiDB-lite"/>
    </source>
</evidence>
<proteinExistence type="predicted"/>
<organism evidence="2 3">
    <name type="scientific">Coemansia pectinata</name>
    <dbReference type="NCBI Taxonomy" id="1052879"/>
    <lineage>
        <taxon>Eukaryota</taxon>
        <taxon>Fungi</taxon>
        <taxon>Fungi incertae sedis</taxon>
        <taxon>Zoopagomycota</taxon>
        <taxon>Kickxellomycotina</taxon>
        <taxon>Kickxellomycetes</taxon>
        <taxon>Kickxellales</taxon>
        <taxon>Kickxellaceae</taxon>
        <taxon>Coemansia</taxon>
    </lineage>
</organism>
<comment type="caution">
    <text evidence="2">The sequence shown here is derived from an EMBL/GenBank/DDBJ whole genome shotgun (WGS) entry which is preliminary data.</text>
</comment>
<dbReference type="Proteomes" id="UP001140011">
    <property type="component" value="Unassembled WGS sequence"/>
</dbReference>
<evidence type="ECO:0000313" key="2">
    <source>
        <dbReference type="EMBL" id="KAJ2743448.1"/>
    </source>
</evidence>
<protein>
    <submittedName>
        <fullName evidence="2">Uncharacterized protein</fullName>
    </submittedName>
</protein>